<evidence type="ECO:0000313" key="2">
    <source>
        <dbReference type="Proteomes" id="UP000010474"/>
    </source>
</evidence>
<gene>
    <name evidence="1" type="ordered locus">Anacy_1446</name>
</gene>
<dbReference type="AlphaFoldDB" id="K9ZF11"/>
<reference evidence="2" key="1">
    <citation type="journal article" date="2013" name="Proc. Natl. Acad. Sci. U.S.A.">
        <title>Improving the coverage of the cyanobacterial phylum using diversity-driven genome sequencing.</title>
        <authorList>
            <person name="Shih P.M."/>
            <person name="Wu D."/>
            <person name="Latifi A."/>
            <person name="Axen S.D."/>
            <person name="Fewer D.P."/>
            <person name="Talla E."/>
            <person name="Calteau A."/>
            <person name="Cai F."/>
            <person name="Tandeau de Marsac N."/>
            <person name="Rippka R."/>
            <person name="Herdman M."/>
            <person name="Sivonen K."/>
            <person name="Coursin T."/>
            <person name="Laurent T."/>
            <person name="Goodwin L."/>
            <person name="Nolan M."/>
            <person name="Davenport K.W."/>
            <person name="Han C.S."/>
            <person name="Rubin E.M."/>
            <person name="Eisen J.A."/>
            <person name="Woyke T."/>
            <person name="Gugger M."/>
            <person name="Kerfeld C.A."/>
        </authorList>
    </citation>
    <scope>NUCLEOTIDE SEQUENCE [LARGE SCALE GENOMIC DNA]</scope>
    <source>
        <strain evidence="2">ATCC 27899 / PCC 7122</strain>
    </source>
</reference>
<dbReference type="PATRIC" id="fig|272123.3.peg.1578"/>
<accession>K9ZF11</accession>
<name>K9ZF11_ANACC</name>
<proteinExistence type="predicted"/>
<keyword evidence="2" id="KW-1185">Reference proteome</keyword>
<dbReference type="Proteomes" id="UP000010474">
    <property type="component" value="Chromosome"/>
</dbReference>
<dbReference type="EMBL" id="CP003659">
    <property type="protein sequence ID" value="AFZ56955.1"/>
    <property type="molecule type" value="Genomic_DNA"/>
</dbReference>
<sequence length="37" mass="4117">MISCCKLAANEKLSLPIYAELSSDFLEIIAETIRNCL</sequence>
<dbReference type="KEGG" id="acy:Anacy_1446"/>
<evidence type="ECO:0000313" key="1">
    <source>
        <dbReference type="EMBL" id="AFZ56955.1"/>
    </source>
</evidence>
<dbReference type="STRING" id="272123.Anacy_1446"/>
<protein>
    <submittedName>
        <fullName evidence="1">Uncharacterized protein</fullName>
    </submittedName>
</protein>
<organism evidence="1 2">
    <name type="scientific">Anabaena cylindrica (strain ATCC 27899 / PCC 7122)</name>
    <dbReference type="NCBI Taxonomy" id="272123"/>
    <lineage>
        <taxon>Bacteria</taxon>
        <taxon>Bacillati</taxon>
        <taxon>Cyanobacteriota</taxon>
        <taxon>Cyanophyceae</taxon>
        <taxon>Nostocales</taxon>
        <taxon>Nostocaceae</taxon>
        <taxon>Anabaena</taxon>
    </lineage>
</organism>
<dbReference type="HOGENOM" id="CLU_3339258_0_0_3"/>